<sequence length="247" mass="24459">MIGKVATFLALVAVSQAGLAPVGSQLVSGLGIASPLRLGVAPALAKTVVSEPVDLHPQYSYGYSVADGLTGDSKTASETRDGDLVQGQYSLVEPDGAIRTVTYTADAINGFNAVVDRSAPAVAKVAAPVRVASPALLSHGIAPQAVLSQGIVNQGVLSHGIVNQGLVARGIAPQALLSQGIVNQGVLSHGIVNQGLVARGIAPQGLIAQGIAPQGLLAHGIAPQGLIGGGIARIGAAPIGLAGARLI</sequence>
<evidence type="ECO:0000256" key="3">
    <source>
        <dbReference type="SAM" id="SignalP"/>
    </source>
</evidence>
<dbReference type="InterPro" id="IPR008164">
    <property type="entry name" value="XGLTT_rpt"/>
</dbReference>
<dbReference type="GO" id="GO:0005615">
    <property type="term" value="C:extracellular space"/>
    <property type="evidence" value="ECO:0007669"/>
    <property type="project" value="TreeGrafter"/>
</dbReference>
<keyword evidence="5" id="KW-1185">Reference proteome</keyword>
<dbReference type="OrthoDB" id="10063560at2759"/>
<evidence type="ECO:0000313" key="5">
    <source>
        <dbReference type="Proteomes" id="UP000708208"/>
    </source>
</evidence>
<evidence type="ECO:0008006" key="6">
    <source>
        <dbReference type="Google" id="ProtNLM"/>
    </source>
</evidence>
<proteinExistence type="predicted"/>
<dbReference type="PROSITE" id="PS00233">
    <property type="entry name" value="CHIT_BIND_RR_1"/>
    <property type="match status" value="1"/>
</dbReference>
<comment type="caution">
    <text evidence="4">The sequence shown here is derived from an EMBL/GenBank/DDBJ whole genome shotgun (WGS) entry which is preliminary data.</text>
</comment>
<accession>A0A8J2PMW9</accession>
<dbReference type="InterPro" id="IPR000618">
    <property type="entry name" value="Insect_cuticle"/>
</dbReference>
<reference evidence="4" key="1">
    <citation type="submission" date="2021-06" db="EMBL/GenBank/DDBJ databases">
        <authorList>
            <person name="Hodson N. C."/>
            <person name="Mongue J. A."/>
            <person name="Jaron S. K."/>
        </authorList>
    </citation>
    <scope>NUCLEOTIDE SEQUENCE</scope>
</reference>
<dbReference type="Pfam" id="PF00379">
    <property type="entry name" value="Chitin_bind_4"/>
    <property type="match status" value="1"/>
</dbReference>
<evidence type="ECO:0000313" key="4">
    <source>
        <dbReference type="EMBL" id="CAG7829530.1"/>
    </source>
</evidence>
<dbReference type="AlphaFoldDB" id="A0A8J2PMW9"/>
<dbReference type="InterPro" id="IPR031311">
    <property type="entry name" value="CHIT_BIND_RR_consensus"/>
</dbReference>
<dbReference type="GO" id="GO:0031012">
    <property type="term" value="C:extracellular matrix"/>
    <property type="evidence" value="ECO:0007669"/>
    <property type="project" value="TreeGrafter"/>
</dbReference>
<protein>
    <recommendedName>
        <fullName evidence="6">Cuticle protein</fullName>
    </recommendedName>
</protein>
<feature type="chain" id="PRO_5035167867" description="Cuticle protein" evidence="3">
    <location>
        <begin position="18"/>
        <end position="247"/>
    </location>
</feature>
<dbReference type="PROSITE" id="PS51155">
    <property type="entry name" value="CHIT_BIND_RR_2"/>
    <property type="match status" value="1"/>
</dbReference>
<dbReference type="Proteomes" id="UP000708208">
    <property type="component" value="Unassembled WGS sequence"/>
</dbReference>
<evidence type="ECO:0000256" key="1">
    <source>
        <dbReference type="ARBA" id="ARBA00022460"/>
    </source>
</evidence>
<evidence type="ECO:0000256" key="2">
    <source>
        <dbReference type="PROSITE-ProRule" id="PRU00497"/>
    </source>
</evidence>
<dbReference type="PANTHER" id="PTHR12236">
    <property type="entry name" value="STRUCTURAL CONTITUENT OF CUTICLE"/>
    <property type="match status" value="1"/>
</dbReference>
<keyword evidence="3" id="KW-0732">Signal</keyword>
<name>A0A8J2PMW9_9HEXA</name>
<dbReference type="Pfam" id="PF01744">
    <property type="entry name" value="GLTT"/>
    <property type="match status" value="3"/>
</dbReference>
<dbReference type="InterPro" id="IPR051217">
    <property type="entry name" value="Insect_Cuticle_Struc_Prot"/>
</dbReference>
<organism evidence="4 5">
    <name type="scientific">Allacma fusca</name>
    <dbReference type="NCBI Taxonomy" id="39272"/>
    <lineage>
        <taxon>Eukaryota</taxon>
        <taxon>Metazoa</taxon>
        <taxon>Ecdysozoa</taxon>
        <taxon>Arthropoda</taxon>
        <taxon>Hexapoda</taxon>
        <taxon>Collembola</taxon>
        <taxon>Symphypleona</taxon>
        <taxon>Sminthuridae</taxon>
        <taxon>Allacma</taxon>
    </lineage>
</organism>
<feature type="signal peptide" evidence="3">
    <location>
        <begin position="1"/>
        <end position="17"/>
    </location>
</feature>
<gene>
    <name evidence="4" type="ORF">AFUS01_LOCUS39389</name>
</gene>
<dbReference type="EMBL" id="CAJVCH010551862">
    <property type="protein sequence ID" value="CAG7829530.1"/>
    <property type="molecule type" value="Genomic_DNA"/>
</dbReference>
<keyword evidence="1 2" id="KW-0193">Cuticle</keyword>
<dbReference type="GO" id="GO:0042302">
    <property type="term" value="F:structural constituent of cuticle"/>
    <property type="evidence" value="ECO:0007669"/>
    <property type="project" value="UniProtKB-UniRule"/>
</dbReference>
<dbReference type="PANTHER" id="PTHR12236:SF95">
    <property type="entry name" value="CUTICULAR PROTEIN 76BD, ISOFORM C-RELATED"/>
    <property type="match status" value="1"/>
</dbReference>